<dbReference type="GO" id="GO:0016020">
    <property type="term" value="C:membrane"/>
    <property type="evidence" value="ECO:0007669"/>
    <property type="project" value="UniProtKB-SubCell"/>
</dbReference>
<dbReference type="PhylomeDB" id="A0A0G4HY31"/>
<feature type="transmembrane region" description="Helical" evidence="6">
    <location>
        <begin position="214"/>
        <end position="236"/>
    </location>
</feature>
<feature type="region of interest" description="Disordered" evidence="5">
    <location>
        <begin position="305"/>
        <end position="416"/>
    </location>
</feature>
<evidence type="ECO:0000256" key="3">
    <source>
        <dbReference type="ARBA" id="ARBA00022989"/>
    </source>
</evidence>
<dbReference type="SUPFAM" id="SSF103473">
    <property type="entry name" value="MFS general substrate transporter"/>
    <property type="match status" value="1"/>
</dbReference>
<feature type="compositionally biased region" description="Basic and acidic residues" evidence="5">
    <location>
        <begin position="403"/>
        <end position="412"/>
    </location>
</feature>
<organism evidence="8">
    <name type="scientific">Chromera velia CCMP2878</name>
    <dbReference type="NCBI Taxonomy" id="1169474"/>
    <lineage>
        <taxon>Eukaryota</taxon>
        <taxon>Sar</taxon>
        <taxon>Alveolata</taxon>
        <taxon>Colpodellida</taxon>
        <taxon>Chromeraceae</taxon>
        <taxon>Chromera</taxon>
    </lineage>
</organism>
<dbReference type="InterPro" id="IPR011701">
    <property type="entry name" value="MFS"/>
</dbReference>
<feature type="transmembrane region" description="Helical" evidence="6">
    <location>
        <begin position="152"/>
        <end position="174"/>
    </location>
</feature>
<feature type="compositionally biased region" description="Gly residues" evidence="5">
    <location>
        <begin position="388"/>
        <end position="398"/>
    </location>
</feature>
<reference evidence="8" key="1">
    <citation type="submission" date="2014-11" db="EMBL/GenBank/DDBJ databases">
        <authorList>
            <person name="Otto D Thomas"/>
            <person name="Naeem Raeece"/>
        </authorList>
    </citation>
    <scope>NUCLEOTIDE SEQUENCE</scope>
</reference>
<evidence type="ECO:0000256" key="2">
    <source>
        <dbReference type="ARBA" id="ARBA00022692"/>
    </source>
</evidence>
<feature type="transmembrane region" description="Helical" evidence="6">
    <location>
        <begin position="497"/>
        <end position="517"/>
    </location>
</feature>
<dbReference type="EMBL" id="CDMZ01004331">
    <property type="protein sequence ID" value="CEM49429.1"/>
    <property type="molecule type" value="Genomic_DNA"/>
</dbReference>
<dbReference type="InterPro" id="IPR036259">
    <property type="entry name" value="MFS_trans_sf"/>
</dbReference>
<dbReference type="PROSITE" id="PS50850">
    <property type="entry name" value="MFS"/>
    <property type="match status" value="1"/>
</dbReference>
<dbReference type="VEuPathDB" id="CryptoDB:Cvel_9396"/>
<feature type="compositionally biased region" description="Low complexity" evidence="5">
    <location>
        <begin position="354"/>
        <end position="367"/>
    </location>
</feature>
<keyword evidence="4 6" id="KW-0472">Membrane</keyword>
<feature type="transmembrane region" description="Helical" evidence="6">
    <location>
        <begin position="128"/>
        <end position="146"/>
    </location>
</feature>
<evidence type="ECO:0000256" key="1">
    <source>
        <dbReference type="ARBA" id="ARBA00004141"/>
    </source>
</evidence>
<sequence>MQYAVRVLGLKPTRDGDKRQTQQSAMKHTEMKKIVSECIPTTRVSFDSLMGPAKFRGRQICAFVICYIAYATMYCSRKPFSVVKTLVQSDLNLSTVVLSNIDTAFLASYAVGQLVLPMVAESMGARTSLFICFLGSAFTLVVFSLADDAKVLVFVWLVNGLMNSPTFPVIVKMVSPWFTGAQRGSAMGLWVTSQQLGSFVATAFSAWISKRVDWRAAFLCPALLVFLVGVSVFLFLPDPPPPGFLQPNSKTSPYGVLGDEEEGGHLKSSPVAAVGGETVGLASEGDCGERRGSAFGEREGEAARLVGISKLSPQGETAARGRDREREGSQAIPTPPLYAQKGGSDRVGGGAKLGQSTSAGTGEASGSPGVEARDRDRGLVSGETAAGAGAGGGTGAGGAEMASDGREREKGGGEPAAVPSLWSVLRVPHLLNAMAAYFCVKLIRYSLLMWLPFFLIKQLSYSPEVAGYSSLFFDFGGIFGAVSAGFFADRFLGGKRLVCVLVLTLATGFSILIFSWASHVHVAAMMGAMCLVGFAIAGPDALLGAAAAQDLTERAGVTGSALSMAAGLVNGVGSTGAVVQGYVTAFVSDVYGWDALFGILCGTAVLSTILLVPPALAIQLDSIRGGNAGGRRVGSVAPNPGAGRSENKVHV</sequence>
<evidence type="ECO:0000259" key="7">
    <source>
        <dbReference type="PROSITE" id="PS50850"/>
    </source>
</evidence>
<protein>
    <recommendedName>
        <fullName evidence="7">Major facilitator superfamily (MFS) profile domain-containing protein</fullName>
    </recommendedName>
</protein>
<feature type="transmembrane region" description="Helical" evidence="6">
    <location>
        <begin position="60"/>
        <end position="76"/>
    </location>
</feature>
<feature type="domain" description="Major facilitator superfamily (MFS) profile" evidence="7">
    <location>
        <begin position="62"/>
        <end position="616"/>
    </location>
</feature>
<comment type="subcellular location">
    <subcellularLocation>
        <location evidence="1">Membrane</location>
        <topology evidence="1">Multi-pass membrane protein</topology>
    </subcellularLocation>
</comment>
<name>A0A0G4HY31_9ALVE</name>
<evidence type="ECO:0000313" key="8">
    <source>
        <dbReference type="EMBL" id="CEM49429.1"/>
    </source>
</evidence>
<gene>
    <name evidence="8" type="ORF">Cvel_9396</name>
</gene>
<feature type="region of interest" description="Disordered" evidence="5">
    <location>
        <begin position="280"/>
        <end position="299"/>
    </location>
</feature>
<dbReference type="AlphaFoldDB" id="A0A0G4HY31"/>
<feature type="transmembrane region" description="Helical" evidence="6">
    <location>
        <begin position="595"/>
        <end position="618"/>
    </location>
</feature>
<feature type="transmembrane region" description="Helical" evidence="6">
    <location>
        <begin position="523"/>
        <end position="548"/>
    </location>
</feature>
<dbReference type="GO" id="GO:0022857">
    <property type="term" value="F:transmembrane transporter activity"/>
    <property type="evidence" value="ECO:0007669"/>
    <property type="project" value="InterPro"/>
</dbReference>
<dbReference type="PANTHER" id="PTHR43184">
    <property type="entry name" value="MAJOR FACILITATOR SUPERFAMILY TRANSPORTER 16, ISOFORM B"/>
    <property type="match status" value="1"/>
</dbReference>
<feature type="region of interest" description="Disordered" evidence="5">
    <location>
        <begin position="246"/>
        <end position="267"/>
    </location>
</feature>
<proteinExistence type="predicted"/>
<accession>A0A0G4HY31</accession>
<dbReference type="PANTHER" id="PTHR43184:SF30">
    <property type="entry name" value="MFS DOMAIN-CONTAINING PROTEIN"/>
    <property type="match status" value="1"/>
</dbReference>
<keyword evidence="3 6" id="KW-1133">Transmembrane helix</keyword>
<keyword evidence="2 6" id="KW-0812">Transmembrane</keyword>
<evidence type="ECO:0000256" key="4">
    <source>
        <dbReference type="ARBA" id="ARBA00023136"/>
    </source>
</evidence>
<feature type="compositionally biased region" description="Basic and acidic residues" evidence="5">
    <location>
        <begin position="287"/>
        <end position="299"/>
    </location>
</feature>
<feature type="region of interest" description="Disordered" evidence="5">
    <location>
        <begin position="631"/>
        <end position="651"/>
    </location>
</feature>
<evidence type="ECO:0000256" key="5">
    <source>
        <dbReference type="SAM" id="MobiDB-lite"/>
    </source>
</evidence>
<feature type="transmembrane region" description="Helical" evidence="6">
    <location>
        <begin position="560"/>
        <end position="583"/>
    </location>
</feature>
<feature type="transmembrane region" description="Helical" evidence="6">
    <location>
        <begin position="468"/>
        <end position="488"/>
    </location>
</feature>
<dbReference type="Gene3D" id="1.20.1250.20">
    <property type="entry name" value="MFS general substrate transporter like domains"/>
    <property type="match status" value="2"/>
</dbReference>
<dbReference type="Pfam" id="PF07690">
    <property type="entry name" value="MFS_1"/>
    <property type="match status" value="1"/>
</dbReference>
<evidence type="ECO:0000256" key="6">
    <source>
        <dbReference type="SAM" id="Phobius"/>
    </source>
</evidence>
<feature type="transmembrane region" description="Helical" evidence="6">
    <location>
        <begin position="186"/>
        <end position="208"/>
    </location>
</feature>
<feature type="compositionally biased region" description="Basic and acidic residues" evidence="5">
    <location>
        <begin position="319"/>
        <end position="328"/>
    </location>
</feature>
<dbReference type="InterPro" id="IPR020846">
    <property type="entry name" value="MFS_dom"/>
</dbReference>